<name>A0ABY6B6Y2_9BURK</name>
<accession>A0ABY6B6Y2</accession>
<organism evidence="8 9">
    <name type="scientific">Roseateles amylovorans</name>
    <dbReference type="NCBI Taxonomy" id="2978473"/>
    <lineage>
        <taxon>Bacteria</taxon>
        <taxon>Pseudomonadati</taxon>
        <taxon>Pseudomonadota</taxon>
        <taxon>Betaproteobacteria</taxon>
        <taxon>Burkholderiales</taxon>
        <taxon>Sphaerotilaceae</taxon>
        <taxon>Roseateles</taxon>
    </lineage>
</organism>
<protein>
    <submittedName>
        <fullName evidence="8">Disulfide bond formation protein B</fullName>
    </submittedName>
</protein>
<dbReference type="Pfam" id="PF02600">
    <property type="entry name" value="DsbB"/>
    <property type="match status" value="1"/>
</dbReference>
<feature type="transmembrane region" description="Helical" evidence="6">
    <location>
        <begin position="140"/>
        <end position="157"/>
    </location>
</feature>
<evidence type="ECO:0000256" key="4">
    <source>
        <dbReference type="ARBA" id="ARBA00022989"/>
    </source>
</evidence>
<feature type="chain" id="PRO_5047154918" evidence="7">
    <location>
        <begin position="23"/>
        <end position="165"/>
    </location>
</feature>
<comment type="subcellular location">
    <subcellularLocation>
        <location evidence="1">Cell membrane</location>
        <topology evidence="1">Multi-pass membrane protein</topology>
    </subcellularLocation>
</comment>
<keyword evidence="7" id="KW-0732">Signal</keyword>
<keyword evidence="5 6" id="KW-0472">Membrane</keyword>
<feature type="transmembrane region" description="Helical" evidence="6">
    <location>
        <begin position="67"/>
        <end position="86"/>
    </location>
</feature>
<evidence type="ECO:0000256" key="3">
    <source>
        <dbReference type="ARBA" id="ARBA00022692"/>
    </source>
</evidence>
<sequence>MSALTPSRALAFSALASVAALAAALVAQYQFDIKPCPWCVMQRGIFILIAVVSALGWLLQRFSAARVLSLLLVGALAVAGLVAAGYQHEVAAKLASCDMTFADRVLTALDLEARWPSVFMVTASCSEASAYTLLGQPYEIWSGLLFTLIALFSLLSVKHRRLNRR</sequence>
<keyword evidence="3 6" id="KW-0812">Transmembrane</keyword>
<dbReference type="EMBL" id="CP104562">
    <property type="protein sequence ID" value="UXH80093.1"/>
    <property type="molecule type" value="Genomic_DNA"/>
</dbReference>
<dbReference type="InterPro" id="IPR050183">
    <property type="entry name" value="DsbB"/>
</dbReference>
<feature type="signal peptide" evidence="7">
    <location>
        <begin position="1"/>
        <end position="22"/>
    </location>
</feature>
<dbReference type="InterPro" id="IPR003752">
    <property type="entry name" value="DiS_bond_form_DsbB/BdbC"/>
</dbReference>
<dbReference type="Proteomes" id="UP001064933">
    <property type="component" value="Chromosome"/>
</dbReference>
<dbReference type="SUPFAM" id="SSF158442">
    <property type="entry name" value="DsbB-like"/>
    <property type="match status" value="1"/>
</dbReference>
<dbReference type="Gene3D" id="1.20.1550.10">
    <property type="entry name" value="DsbB-like"/>
    <property type="match status" value="1"/>
</dbReference>
<evidence type="ECO:0000256" key="2">
    <source>
        <dbReference type="ARBA" id="ARBA00022475"/>
    </source>
</evidence>
<dbReference type="RefSeq" id="WP_261759911.1">
    <property type="nucleotide sequence ID" value="NZ_CP104562.2"/>
</dbReference>
<evidence type="ECO:0000256" key="5">
    <source>
        <dbReference type="ARBA" id="ARBA00023136"/>
    </source>
</evidence>
<reference evidence="8" key="1">
    <citation type="submission" date="2022-10" db="EMBL/GenBank/DDBJ databases">
        <title>Characterization and whole genome sequencing of a new Roseateles species, isolated from fresh water.</title>
        <authorList>
            <person name="Guliayeva D.Y."/>
            <person name="Akhremchuk A.E."/>
            <person name="Sikolenko M.A."/>
            <person name="Valentovich L.N."/>
            <person name="Sidarenka A.V."/>
        </authorList>
    </citation>
    <scope>NUCLEOTIDE SEQUENCE</scope>
    <source>
        <strain evidence="8">BIM B-1768</strain>
    </source>
</reference>
<evidence type="ECO:0000313" key="8">
    <source>
        <dbReference type="EMBL" id="UXH80093.1"/>
    </source>
</evidence>
<proteinExistence type="predicted"/>
<evidence type="ECO:0000313" key="9">
    <source>
        <dbReference type="Proteomes" id="UP001064933"/>
    </source>
</evidence>
<evidence type="ECO:0000256" key="7">
    <source>
        <dbReference type="SAM" id="SignalP"/>
    </source>
</evidence>
<keyword evidence="4 6" id="KW-1133">Transmembrane helix</keyword>
<keyword evidence="9" id="KW-1185">Reference proteome</keyword>
<dbReference type="PANTHER" id="PTHR36570">
    <property type="entry name" value="DISULFIDE BOND FORMATION PROTEIN B"/>
    <property type="match status" value="1"/>
</dbReference>
<gene>
    <name evidence="8" type="ORF">N4261_09510</name>
</gene>
<dbReference type="InterPro" id="IPR023380">
    <property type="entry name" value="DsbB-like_sf"/>
</dbReference>
<feature type="transmembrane region" description="Helical" evidence="6">
    <location>
        <begin position="40"/>
        <end position="60"/>
    </location>
</feature>
<keyword evidence="2" id="KW-1003">Cell membrane</keyword>
<evidence type="ECO:0000256" key="6">
    <source>
        <dbReference type="SAM" id="Phobius"/>
    </source>
</evidence>
<dbReference type="PANTHER" id="PTHR36570:SF3">
    <property type="entry name" value="DISULFIDE BOND FORMATION PROTEIN B"/>
    <property type="match status" value="1"/>
</dbReference>
<evidence type="ECO:0000256" key="1">
    <source>
        <dbReference type="ARBA" id="ARBA00004651"/>
    </source>
</evidence>